<keyword evidence="2" id="KW-1185">Reference proteome</keyword>
<protein>
    <submittedName>
        <fullName evidence="1">Uncharacterized protein</fullName>
    </submittedName>
</protein>
<organism evidence="1 2">
    <name type="scientific">Streptomyces jumonjinensis</name>
    <dbReference type="NCBI Taxonomy" id="1945"/>
    <lineage>
        <taxon>Bacteria</taxon>
        <taxon>Bacillati</taxon>
        <taxon>Actinomycetota</taxon>
        <taxon>Actinomycetes</taxon>
        <taxon>Kitasatosporales</taxon>
        <taxon>Streptomycetaceae</taxon>
        <taxon>Streptomyces</taxon>
    </lineage>
</organism>
<gene>
    <name evidence="1" type="ORF">FF041_36235</name>
</gene>
<dbReference type="EMBL" id="VCLA01000201">
    <property type="protein sequence ID" value="MQT05359.1"/>
    <property type="molecule type" value="Genomic_DNA"/>
</dbReference>
<dbReference type="Proteomes" id="UP000419138">
    <property type="component" value="Unassembled WGS sequence"/>
</dbReference>
<evidence type="ECO:0000313" key="2">
    <source>
        <dbReference type="Proteomes" id="UP000419138"/>
    </source>
</evidence>
<reference evidence="1 2" key="1">
    <citation type="submission" date="2019-05" db="EMBL/GenBank/DDBJ databases">
        <title>Comparative genomics and metabolomics analyses of clavulanic acid producing Streptomyces species provides insight into specialized metabolism and evolution of beta-lactam biosynthetic gene clusters.</title>
        <authorList>
            <person name="Moore M.A."/>
            <person name="Cruz-Morales P."/>
            <person name="Barona Gomez F."/>
            <person name="Kapil T."/>
        </authorList>
    </citation>
    <scope>NUCLEOTIDE SEQUENCE [LARGE SCALE GENOMIC DNA]</scope>
    <source>
        <strain evidence="1 2">NRRL 5741</strain>
    </source>
</reference>
<dbReference type="AlphaFoldDB" id="A0A646KSQ4"/>
<accession>A0A646KSQ4</accession>
<name>A0A646KSQ4_STRJU</name>
<evidence type="ECO:0000313" key="1">
    <source>
        <dbReference type="EMBL" id="MQT05359.1"/>
    </source>
</evidence>
<comment type="caution">
    <text evidence="1">The sequence shown here is derived from an EMBL/GenBank/DDBJ whole genome shotgun (WGS) entry which is preliminary data.</text>
</comment>
<proteinExistence type="predicted"/>
<sequence length="353" mass="39953">MTVAGNLKAIERRLRRLEQLRKTDSVTQASEALRAVWKGKGFEQVKLRSHLLHAREDGQSPLTQLVNPRGIALRFYLLAVFEAQCRLAVGTPWSNTRGLADGRPSWTDMIAVDGAYDVTTGTYMPDTKQGRTMQDVRLRQVQGALKTLEEFDPQRSLVTLPRAKNGSRRLYNEFVLMSEEGRGGLQTPHVYTVPDKGKGWNGHRTLTLTIPTDFFLNGWVQILNPSEIATWLVLRELSQYAPKAHAEKGVYLYGDKRSAIFNLKRDAWEDSCRMLRALGLIRYARLGNPAEGEASGIFGSGWDYGFLTQYMREQYEPYRYQLTDQGLAEDALARCIKELTLLRAEARPRPAAS</sequence>
<dbReference type="OrthoDB" id="3336462at2"/>
<dbReference type="RefSeq" id="WP_153526742.1">
    <property type="nucleotide sequence ID" value="NZ_JBEPDZ010000022.1"/>
</dbReference>